<comment type="similarity">
    <text evidence="7">Belongs to the dTDP-4-dehydrorhamnose 3,5-epimerase family.</text>
</comment>
<dbReference type="CDD" id="cd00438">
    <property type="entry name" value="cupin_RmlC"/>
    <property type="match status" value="1"/>
</dbReference>
<comment type="function">
    <text evidence="2 7">Catalyzes the epimerization of the C3' and C5'positions of dTDP-6-deoxy-D-xylo-4-hexulose, forming dTDP-6-deoxy-L-lyxo-4-hexulose.</text>
</comment>
<feature type="active site" description="Proton acceptor" evidence="5">
    <location>
        <position position="55"/>
    </location>
</feature>
<feature type="site" description="Participates in a stacking interaction with the thymidine ring of dTDP-4-oxo-6-deoxyglucose" evidence="6">
    <location>
        <position position="131"/>
    </location>
</feature>
<dbReference type="EMBL" id="SLWK01000006">
    <property type="protein sequence ID" value="TCO07881.1"/>
    <property type="molecule type" value="Genomic_DNA"/>
</dbReference>
<dbReference type="AlphaFoldDB" id="A0A4R2GI66"/>
<dbReference type="Pfam" id="PF00908">
    <property type="entry name" value="dTDP_sugar_isom"/>
    <property type="match status" value="1"/>
</dbReference>
<comment type="caution">
    <text evidence="8">The sequence shown here is derived from an EMBL/GenBank/DDBJ whole genome shotgun (WGS) entry which is preliminary data.</text>
</comment>
<dbReference type="InterPro" id="IPR000888">
    <property type="entry name" value="RmlC-like"/>
</dbReference>
<dbReference type="PANTHER" id="PTHR21047">
    <property type="entry name" value="DTDP-6-DEOXY-D-GLUCOSE-3,5 EPIMERASE"/>
    <property type="match status" value="1"/>
</dbReference>
<evidence type="ECO:0000256" key="5">
    <source>
        <dbReference type="PIRSR" id="PIRSR600888-1"/>
    </source>
</evidence>
<dbReference type="InterPro" id="IPR014710">
    <property type="entry name" value="RmlC-like_jellyroll"/>
</dbReference>
<dbReference type="GO" id="GO:0005829">
    <property type="term" value="C:cytosol"/>
    <property type="evidence" value="ECO:0007669"/>
    <property type="project" value="TreeGrafter"/>
</dbReference>
<organism evidence="8 9">
    <name type="scientific">Natronoflexus pectinivorans</name>
    <dbReference type="NCBI Taxonomy" id="682526"/>
    <lineage>
        <taxon>Bacteria</taxon>
        <taxon>Pseudomonadati</taxon>
        <taxon>Bacteroidota</taxon>
        <taxon>Bacteroidia</taxon>
        <taxon>Marinilabiliales</taxon>
        <taxon>Marinilabiliaceae</taxon>
        <taxon>Natronoflexus</taxon>
    </lineage>
</organism>
<name>A0A4R2GI66_9BACT</name>
<feature type="active site" description="Proton donor" evidence="5">
    <location>
        <position position="125"/>
    </location>
</feature>
<accession>A0A4R2GI66</accession>
<evidence type="ECO:0000256" key="3">
    <source>
        <dbReference type="ARBA" id="ARBA00012098"/>
    </source>
</evidence>
<comment type="subunit">
    <text evidence="7">Homodimer.</text>
</comment>
<evidence type="ECO:0000256" key="1">
    <source>
        <dbReference type="ARBA" id="ARBA00001298"/>
    </source>
</evidence>
<sequence>MLEGLVVIEPSVFKDNRGCFFESYNAKSFLKQGIKSSFVQDNISISSYGVIRGLHYQEGEHAQAKLVQVLKGRVLDVVVDLRPWSKSYGEVFSIELSETNRLQLYIPRGFAHGFSVLSEEVLFHYKCDNYYNKESESGIVYTDPELNIDWGIPKDKEIISDKDLALPFLEHAEKAILQKSSQ</sequence>
<evidence type="ECO:0000313" key="8">
    <source>
        <dbReference type="EMBL" id="TCO07881.1"/>
    </source>
</evidence>
<dbReference type="RefSeq" id="WP_132433786.1">
    <property type="nucleotide sequence ID" value="NZ_SLWK01000006.1"/>
</dbReference>
<dbReference type="NCBIfam" id="TIGR01221">
    <property type="entry name" value="rmlC"/>
    <property type="match status" value="1"/>
</dbReference>
<keyword evidence="9" id="KW-1185">Reference proteome</keyword>
<dbReference type="UniPathway" id="UPA00124"/>
<dbReference type="OrthoDB" id="9800680at2"/>
<evidence type="ECO:0000256" key="4">
    <source>
        <dbReference type="ARBA" id="ARBA00019595"/>
    </source>
</evidence>
<dbReference type="SUPFAM" id="SSF51182">
    <property type="entry name" value="RmlC-like cupins"/>
    <property type="match status" value="1"/>
</dbReference>
<protein>
    <recommendedName>
        <fullName evidence="4 7">dTDP-4-dehydrorhamnose 3,5-epimerase</fullName>
        <ecNumber evidence="3 7">5.1.3.13</ecNumber>
    </recommendedName>
    <alternativeName>
        <fullName evidence="7">Thymidine diphospho-4-keto-rhamnose 3,5-epimerase</fullName>
    </alternativeName>
</protein>
<dbReference type="Proteomes" id="UP000295221">
    <property type="component" value="Unassembled WGS sequence"/>
</dbReference>
<dbReference type="GO" id="GO:0000271">
    <property type="term" value="P:polysaccharide biosynthetic process"/>
    <property type="evidence" value="ECO:0007669"/>
    <property type="project" value="TreeGrafter"/>
</dbReference>
<reference evidence="8 9" key="1">
    <citation type="submission" date="2019-03" db="EMBL/GenBank/DDBJ databases">
        <title>Genomic Encyclopedia of Type Strains, Phase IV (KMG-IV): sequencing the most valuable type-strain genomes for metagenomic binning, comparative biology and taxonomic classification.</title>
        <authorList>
            <person name="Goeker M."/>
        </authorList>
    </citation>
    <scope>NUCLEOTIDE SEQUENCE [LARGE SCALE GENOMIC DNA]</scope>
    <source>
        <strain evidence="8 9">DSM 24179</strain>
    </source>
</reference>
<evidence type="ECO:0000256" key="7">
    <source>
        <dbReference type="RuleBase" id="RU364069"/>
    </source>
</evidence>
<proteinExistence type="inferred from homology"/>
<dbReference type="InterPro" id="IPR011051">
    <property type="entry name" value="RmlC_Cupin_sf"/>
</dbReference>
<dbReference type="GO" id="GO:0019305">
    <property type="term" value="P:dTDP-rhamnose biosynthetic process"/>
    <property type="evidence" value="ECO:0007669"/>
    <property type="project" value="UniProtKB-UniRule"/>
</dbReference>
<gene>
    <name evidence="8" type="ORF">EV194_10621</name>
</gene>
<evidence type="ECO:0000313" key="9">
    <source>
        <dbReference type="Proteomes" id="UP000295221"/>
    </source>
</evidence>
<comment type="catalytic activity">
    <reaction evidence="1 7">
        <text>dTDP-4-dehydro-6-deoxy-alpha-D-glucose = dTDP-4-dehydro-beta-L-rhamnose</text>
        <dbReference type="Rhea" id="RHEA:16969"/>
        <dbReference type="ChEBI" id="CHEBI:57649"/>
        <dbReference type="ChEBI" id="CHEBI:62830"/>
        <dbReference type="EC" id="5.1.3.13"/>
    </reaction>
</comment>
<dbReference type="EC" id="5.1.3.13" evidence="3 7"/>
<keyword evidence="7" id="KW-0413">Isomerase</keyword>
<evidence type="ECO:0000256" key="6">
    <source>
        <dbReference type="PIRSR" id="PIRSR600888-3"/>
    </source>
</evidence>
<comment type="pathway">
    <text evidence="7">Carbohydrate biosynthesis; dTDP-L-rhamnose biosynthesis.</text>
</comment>
<dbReference type="PANTHER" id="PTHR21047:SF2">
    <property type="entry name" value="THYMIDINE DIPHOSPHO-4-KETO-RHAMNOSE 3,5-EPIMERASE"/>
    <property type="match status" value="1"/>
</dbReference>
<dbReference type="Gene3D" id="2.60.120.10">
    <property type="entry name" value="Jelly Rolls"/>
    <property type="match status" value="1"/>
</dbReference>
<evidence type="ECO:0000256" key="2">
    <source>
        <dbReference type="ARBA" id="ARBA00001997"/>
    </source>
</evidence>
<dbReference type="GO" id="GO:0008830">
    <property type="term" value="F:dTDP-4-dehydrorhamnose 3,5-epimerase activity"/>
    <property type="evidence" value="ECO:0007669"/>
    <property type="project" value="UniProtKB-UniRule"/>
</dbReference>